<gene>
    <name evidence="7" type="ORF">PSTT_11038</name>
</gene>
<feature type="compositionally biased region" description="Polar residues" evidence="4">
    <location>
        <begin position="311"/>
        <end position="322"/>
    </location>
</feature>
<dbReference type="GO" id="GO:0005634">
    <property type="term" value="C:nucleus"/>
    <property type="evidence" value="ECO:0007669"/>
    <property type="project" value="UniProtKB-SubCell"/>
</dbReference>
<feature type="compositionally biased region" description="Basic and acidic residues" evidence="4">
    <location>
        <begin position="693"/>
        <end position="702"/>
    </location>
</feature>
<feature type="domain" description="Rad21/Rec8-like protein N-terminal" evidence="6">
    <location>
        <begin position="92"/>
        <end position="185"/>
    </location>
</feature>
<reference evidence="7" key="1">
    <citation type="submission" date="2017-12" db="EMBL/GenBank/DDBJ databases">
        <title>Gene loss provides genomic basis for host adaptation in cereal stripe rust fungi.</title>
        <authorList>
            <person name="Xia C."/>
        </authorList>
    </citation>
    <scope>NUCLEOTIDE SEQUENCE [LARGE SCALE GENOMIC DNA]</scope>
    <source>
        <strain evidence="7">93-210</strain>
    </source>
</reference>
<feature type="region of interest" description="Disordered" evidence="4">
    <location>
        <begin position="421"/>
        <end position="481"/>
    </location>
</feature>
<accession>A0A2S4V221</accession>
<evidence type="ECO:0000259" key="5">
    <source>
        <dbReference type="Pfam" id="PF04824"/>
    </source>
</evidence>
<dbReference type="GO" id="GO:1990414">
    <property type="term" value="P:replication-born double-strand break repair via sister chromatid exchange"/>
    <property type="evidence" value="ECO:0007669"/>
    <property type="project" value="TreeGrafter"/>
</dbReference>
<dbReference type="EMBL" id="PKSL01000124">
    <property type="protein sequence ID" value="POW03547.1"/>
    <property type="molecule type" value="Genomic_DNA"/>
</dbReference>
<dbReference type="VEuPathDB" id="FungiDB:PSTT_11038"/>
<evidence type="ECO:0000313" key="8">
    <source>
        <dbReference type="Proteomes" id="UP000239156"/>
    </source>
</evidence>
<name>A0A2S4V221_9BASI</name>
<dbReference type="Proteomes" id="UP000239156">
    <property type="component" value="Unassembled WGS sequence"/>
</dbReference>
<dbReference type="PANTHER" id="PTHR12585:SF69">
    <property type="entry name" value="FI11703P"/>
    <property type="match status" value="1"/>
</dbReference>
<dbReference type="SUPFAM" id="SSF46785">
    <property type="entry name" value="Winged helix' DNA-binding domain"/>
    <property type="match status" value="1"/>
</dbReference>
<proteinExistence type="inferred from homology"/>
<dbReference type="Pfam" id="PF04825">
    <property type="entry name" value="Rad21_Rec8_N"/>
    <property type="match status" value="1"/>
</dbReference>
<dbReference type="InterPro" id="IPR036390">
    <property type="entry name" value="WH_DNA-bd_sf"/>
</dbReference>
<evidence type="ECO:0000259" key="6">
    <source>
        <dbReference type="Pfam" id="PF04825"/>
    </source>
</evidence>
<dbReference type="InterPro" id="IPR039781">
    <property type="entry name" value="Rad21/Rec8-like"/>
</dbReference>
<dbReference type="Pfam" id="PF04824">
    <property type="entry name" value="Rad21_Rec8"/>
    <property type="match status" value="1"/>
</dbReference>
<keyword evidence="3" id="KW-0539">Nucleus</keyword>
<feature type="region of interest" description="Disordered" evidence="4">
    <location>
        <begin position="311"/>
        <end position="396"/>
    </location>
</feature>
<dbReference type="GO" id="GO:0030892">
    <property type="term" value="C:mitotic cohesin complex"/>
    <property type="evidence" value="ECO:0007669"/>
    <property type="project" value="TreeGrafter"/>
</dbReference>
<protein>
    <recommendedName>
        <fullName evidence="9">Rad21/Rec8-like protein N-terminal domain-containing protein</fullName>
    </recommendedName>
</protein>
<dbReference type="GO" id="GO:0003682">
    <property type="term" value="F:chromatin binding"/>
    <property type="evidence" value="ECO:0007669"/>
    <property type="project" value="TreeGrafter"/>
</dbReference>
<feature type="domain" description="Rad21/Rec8-like protein C-terminal eukaryotic" evidence="5">
    <location>
        <begin position="751"/>
        <end position="799"/>
    </location>
</feature>
<feature type="compositionally biased region" description="Low complexity" evidence="4">
    <location>
        <begin position="463"/>
        <end position="473"/>
    </location>
</feature>
<dbReference type="Gene3D" id="1.10.10.580">
    <property type="entry name" value="Structural maintenance of chromosome 1. Chain E"/>
    <property type="match status" value="1"/>
</dbReference>
<comment type="similarity">
    <text evidence="2">Belongs to the rad21 family.</text>
</comment>
<dbReference type="PANTHER" id="PTHR12585">
    <property type="entry name" value="SCC1 / RAD21 FAMILY MEMBER"/>
    <property type="match status" value="1"/>
</dbReference>
<dbReference type="InterPro" id="IPR006909">
    <property type="entry name" value="Rad21/Rec8_C_eu"/>
</dbReference>
<feature type="region of interest" description="Disordered" evidence="4">
    <location>
        <begin position="670"/>
        <end position="711"/>
    </location>
</feature>
<dbReference type="GO" id="GO:0007064">
    <property type="term" value="P:mitotic sister chromatid cohesion"/>
    <property type="evidence" value="ECO:0007669"/>
    <property type="project" value="TreeGrafter"/>
</dbReference>
<organism evidence="7 8">
    <name type="scientific">Puccinia striiformis</name>
    <dbReference type="NCBI Taxonomy" id="27350"/>
    <lineage>
        <taxon>Eukaryota</taxon>
        <taxon>Fungi</taxon>
        <taxon>Dikarya</taxon>
        <taxon>Basidiomycota</taxon>
        <taxon>Pucciniomycotina</taxon>
        <taxon>Pucciniomycetes</taxon>
        <taxon>Pucciniales</taxon>
        <taxon>Pucciniaceae</taxon>
        <taxon>Puccinia</taxon>
    </lineage>
</organism>
<feature type="region of interest" description="Disordered" evidence="4">
    <location>
        <begin position="578"/>
        <end position="643"/>
    </location>
</feature>
<dbReference type="InterPro" id="IPR023093">
    <property type="entry name" value="ScpA-like_C"/>
</dbReference>
<evidence type="ECO:0000256" key="2">
    <source>
        <dbReference type="ARBA" id="ARBA00009870"/>
    </source>
</evidence>
<dbReference type="InterPro" id="IPR006910">
    <property type="entry name" value="Rad21_Rec8_N"/>
</dbReference>
<feature type="compositionally biased region" description="Acidic residues" evidence="4">
    <location>
        <begin position="323"/>
        <end position="335"/>
    </location>
</feature>
<evidence type="ECO:0000256" key="3">
    <source>
        <dbReference type="ARBA" id="ARBA00023242"/>
    </source>
</evidence>
<sequence>MSCMYYVFNLNQRAFFGSRVCLENKYHANLLLLLSPSIHRTSTPTSSRLAQDTLQNVFFFGDALQARATGKGMSFIISQMHHVATKLILLIFNQVWLAAHVERKVSKAQTLQTSIPSTVTVILEPASTMVSAPPLALRLSGQLLLGIARIYSKQAKYLLEDCNEASDKIRTAFRSEVIQSMMDEPTGEDHLILPAQPNVTGRDAINLKSAANRDLFDFELEFGEGVGYGFGEGWEDFNQQNGADEIVPFASTSRTRIDGDIGDITLTEHHHSFMLGGDQPDDRMDDLNGEDLNLPDAEPLDLGLANLGSTARLNRTNRQSSAMEEEGQLADETMEMEVGRDAPGTADRRSARDSLLPGELGDLSVDKSYDMTSGMGDITFDGGPGAPGFEPNGIDIEPGLDLGLNENQDTGMQDVAMADGQDAAAADGQRTPRATSPVPNPMLDQVDVTPRTSHHLAPHLTSPAAGPDGADAQPPKKKTKHQLVDRFTELAAADHLPSSLNAVADQQSTLDPPRFLPKNRYQLQHHRLMLDPSCHEFLPKLLNVDGESWLMAAPAGLCKELQELFKFPAKASAVSARGRGMKRLRADEQDQELQSEHGRRAPSVGYGDGDLSRMDNLGDETFDLMGNREDDQGVPFGADDGFQFEIPDKSQIEQESSAPNDLMQPNEELRDEAELEQPLPPLPIEPEVRRHRAEGESSKLDTFDDSGDVQPQTQTQAIESNEIAGTASRTKWSKNTVKALTVLKAELTDGPQVLKFKEVSDKASRRAGAAFFFELLVLGTRDCLKLNQSEPFGEIEVQSQDRLWEVLEEQAIV</sequence>
<evidence type="ECO:0000313" key="7">
    <source>
        <dbReference type="EMBL" id="POW03547.1"/>
    </source>
</evidence>
<comment type="caution">
    <text evidence="7">The sequence shown here is derived from an EMBL/GenBank/DDBJ whole genome shotgun (WGS) entry which is preliminary data.</text>
</comment>
<dbReference type="AlphaFoldDB" id="A0A2S4V221"/>
<evidence type="ECO:0008006" key="9">
    <source>
        <dbReference type="Google" id="ProtNLM"/>
    </source>
</evidence>
<feature type="compositionally biased region" description="Basic and acidic residues" evidence="4">
    <location>
        <begin position="584"/>
        <end position="599"/>
    </location>
</feature>
<evidence type="ECO:0000256" key="1">
    <source>
        <dbReference type="ARBA" id="ARBA00004123"/>
    </source>
</evidence>
<comment type="subcellular location">
    <subcellularLocation>
        <location evidence="1">Nucleus</location>
    </subcellularLocation>
</comment>
<dbReference type="VEuPathDB" id="FungiDB:PSHT_12061"/>
<evidence type="ECO:0000256" key="4">
    <source>
        <dbReference type="SAM" id="MobiDB-lite"/>
    </source>
</evidence>
<keyword evidence="8" id="KW-1185">Reference proteome</keyword>